<dbReference type="InterPro" id="IPR029062">
    <property type="entry name" value="Class_I_gatase-like"/>
</dbReference>
<dbReference type="RefSeq" id="WP_244687650.1">
    <property type="nucleotide sequence ID" value="NZ_CP095043.1"/>
</dbReference>
<evidence type="ECO:0000259" key="1">
    <source>
        <dbReference type="Pfam" id="PF00117"/>
    </source>
</evidence>
<dbReference type="SUPFAM" id="SSF52317">
    <property type="entry name" value="Class I glutamine amidotransferase-like"/>
    <property type="match status" value="1"/>
</dbReference>
<dbReference type="EMBL" id="CP095043">
    <property type="protein sequence ID" value="UOQ61305.1"/>
    <property type="molecule type" value="Genomic_DNA"/>
</dbReference>
<dbReference type="PRINTS" id="PR00097">
    <property type="entry name" value="ANTSNTHASEII"/>
</dbReference>
<feature type="domain" description="Glutamine amidotransferase" evidence="1">
    <location>
        <begin position="20"/>
        <end position="190"/>
    </location>
</feature>
<dbReference type="Gene3D" id="3.40.50.880">
    <property type="match status" value="1"/>
</dbReference>
<name>A0ABY4FYD3_9MICO</name>
<evidence type="ECO:0000313" key="2">
    <source>
        <dbReference type="EMBL" id="UOQ61305.1"/>
    </source>
</evidence>
<dbReference type="InterPro" id="IPR044992">
    <property type="entry name" value="ChyE-like"/>
</dbReference>
<sequence>MSRARVLVVEHQENAGLGLLTSSLVEGGAELDIVGPDVGRAVPESLDGYDALIVLGGAMGPMEDDTSPWLPATRHLLATGIEQQVPTLGICLGAQLMVSATGGHVRTMPEGPEIGLHSVAFSETAAGDPLFGELSATSVPVVQWHYLEADRLPEQATLLASSAACANQAFRVGPAAWGVQFHPEALGQTAAEWVEEDEESLAELGIEGDAVIRGVREAEPALTDVWSELARRFAKLAASSEPAAASS</sequence>
<dbReference type="PROSITE" id="PS51273">
    <property type="entry name" value="GATASE_TYPE_1"/>
    <property type="match status" value="1"/>
</dbReference>
<dbReference type="Pfam" id="PF00117">
    <property type="entry name" value="GATase"/>
    <property type="match status" value="1"/>
</dbReference>
<keyword evidence="3" id="KW-1185">Reference proteome</keyword>
<dbReference type="Proteomes" id="UP000831775">
    <property type="component" value="Chromosome"/>
</dbReference>
<organism evidence="2 3">
    <name type="scientific">Leucobacter rhizosphaerae</name>
    <dbReference type="NCBI Taxonomy" id="2932245"/>
    <lineage>
        <taxon>Bacteria</taxon>
        <taxon>Bacillati</taxon>
        <taxon>Actinomycetota</taxon>
        <taxon>Actinomycetes</taxon>
        <taxon>Micrococcales</taxon>
        <taxon>Microbacteriaceae</taxon>
        <taxon>Leucobacter</taxon>
    </lineage>
</organism>
<evidence type="ECO:0000313" key="3">
    <source>
        <dbReference type="Proteomes" id="UP000831775"/>
    </source>
</evidence>
<dbReference type="PANTHER" id="PTHR42695:SF5">
    <property type="entry name" value="GLUTAMINE AMIDOTRANSFERASE YLR126C-RELATED"/>
    <property type="match status" value="1"/>
</dbReference>
<dbReference type="CDD" id="cd01741">
    <property type="entry name" value="GATase1_1"/>
    <property type="match status" value="1"/>
</dbReference>
<dbReference type="PANTHER" id="PTHR42695">
    <property type="entry name" value="GLUTAMINE AMIDOTRANSFERASE YLR126C-RELATED"/>
    <property type="match status" value="1"/>
</dbReference>
<proteinExistence type="predicted"/>
<accession>A0ABY4FYD3</accession>
<dbReference type="InterPro" id="IPR017926">
    <property type="entry name" value="GATASE"/>
</dbReference>
<reference evidence="2 3" key="1">
    <citation type="submission" date="2022-04" db="EMBL/GenBank/DDBJ databases">
        <title>Leucobacter sp. isolated from rhizosphere of onion.</title>
        <authorList>
            <person name="Won M."/>
            <person name="Lee C.-M."/>
            <person name="Woen H.-Y."/>
            <person name="Kwon S.-W."/>
        </authorList>
    </citation>
    <scope>NUCLEOTIDE SEQUENCE [LARGE SCALE GENOMIC DNA]</scope>
    <source>
        <strain evidence="2 3">H25R-14</strain>
    </source>
</reference>
<keyword evidence="2" id="KW-0315">Glutamine amidotransferase</keyword>
<gene>
    <name evidence="2" type="ORF">MUN76_04855</name>
</gene>
<protein>
    <submittedName>
        <fullName evidence="2">Type 1 glutamine amidotransferase</fullName>
    </submittedName>
</protein>